<evidence type="ECO:0000313" key="2">
    <source>
        <dbReference type="Proteomes" id="UP000325516"/>
    </source>
</evidence>
<protein>
    <submittedName>
        <fullName evidence="1">Uncharacterized protein</fullName>
    </submittedName>
</protein>
<gene>
    <name evidence="1" type="ORF">F6J85_09095</name>
</gene>
<accession>A0A5J6L3Z9</accession>
<dbReference type="Proteomes" id="UP000325516">
    <property type="component" value="Chromosome"/>
</dbReference>
<evidence type="ECO:0000313" key="1">
    <source>
        <dbReference type="EMBL" id="QEW03244.1"/>
    </source>
</evidence>
<proteinExistence type="predicted"/>
<dbReference type="AlphaFoldDB" id="A0A5J6L3Z9"/>
<dbReference type="RefSeq" id="WP_150924716.1">
    <property type="nucleotide sequence ID" value="NZ_CP044232.1"/>
</dbReference>
<dbReference type="EMBL" id="CP044232">
    <property type="protein sequence ID" value="QEW03244.1"/>
    <property type="molecule type" value="Genomic_DNA"/>
</dbReference>
<name>A0A5J6L3Z9_9MICO</name>
<reference evidence="2" key="1">
    <citation type="submission" date="2019-09" db="EMBL/GenBank/DDBJ databases">
        <title>Mumia zhuanghuii sp. nov. isolated from the intestinal contents of plateau pika (Ochotona curzoniae) in the Qinghai-Tibet plateau of China.</title>
        <authorList>
            <person name="Tian Z."/>
        </authorList>
    </citation>
    <scope>NUCLEOTIDE SEQUENCE [LARGE SCALE GENOMIC DNA]</scope>
    <source>
        <strain evidence="2">L-031</strain>
    </source>
</reference>
<keyword evidence="2" id="KW-1185">Reference proteome</keyword>
<organism evidence="1 2">
    <name type="scientific">Microbacterium lushaniae</name>
    <dbReference type="NCBI Taxonomy" id="2614639"/>
    <lineage>
        <taxon>Bacteria</taxon>
        <taxon>Bacillati</taxon>
        <taxon>Actinomycetota</taxon>
        <taxon>Actinomycetes</taxon>
        <taxon>Micrococcales</taxon>
        <taxon>Microbacteriaceae</taxon>
        <taxon>Microbacterium</taxon>
    </lineage>
</organism>
<dbReference type="KEGG" id="mlz:F6J85_09095"/>
<sequence length="69" mass="7639">MGERRMRTKGERVPRHGHAFVTVTARDANGFLHHFDEIEAPVGALHEALAILQLKSTAMEAAHREAHSA</sequence>